<evidence type="ECO:0000313" key="7">
    <source>
        <dbReference type="RefSeq" id="XP_030051073.1"/>
    </source>
</evidence>
<dbReference type="Proteomes" id="UP000515156">
    <property type="component" value="Chromosome 3"/>
</dbReference>
<feature type="domain" description="CENPJ tubulin-binding region" evidence="5">
    <location>
        <begin position="312"/>
        <end position="384"/>
    </location>
</feature>
<feature type="domain" description="Centromere protein J C-terminal" evidence="4">
    <location>
        <begin position="1321"/>
        <end position="1353"/>
    </location>
</feature>
<accession>A0A6P7XF14</accession>
<evidence type="ECO:0000313" key="6">
    <source>
        <dbReference type="Proteomes" id="UP000515156"/>
    </source>
</evidence>
<dbReference type="Pfam" id="PF07202">
    <property type="entry name" value="Tcp10_C"/>
    <property type="match status" value="4"/>
</dbReference>
<keyword evidence="6" id="KW-1185">Reference proteome</keyword>
<dbReference type="RefSeq" id="XP_030051073.1">
    <property type="nucleotide sequence ID" value="XM_030195213.1"/>
</dbReference>
<organism evidence="6 7">
    <name type="scientific">Microcaecilia unicolor</name>
    <dbReference type="NCBI Taxonomy" id="1415580"/>
    <lineage>
        <taxon>Eukaryota</taxon>
        <taxon>Metazoa</taxon>
        <taxon>Chordata</taxon>
        <taxon>Craniata</taxon>
        <taxon>Vertebrata</taxon>
        <taxon>Euteleostomi</taxon>
        <taxon>Amphibia</taxon>
        <taxon>Gymnophiona</taxon>
        <taxon>Siphonopidae</taxon>
        <taxon>Microcaecilia</taxon>
    </lineage>
</organism>
<feature type="region of interest" description="Disordered" evidence="3">
    <location>
        <begin position="779"/>
        <end position="805"/>
    </location>
</feature>
<feature type="compositionally biased region" description="Basic residues" evidence="3">
    <location>
        <begin position="780"/>
        <end position="789"/>
    </location>
</feature>
<dbReference type="Pfam" id="PF25779">
    <property type="entry name" value="Tubulin-bind_CPAP"/>
    <property type="match status" value="1"/>
</dbReference>
<feature type="region of interest" description="Disordered" evidence="3">
    <location>
        <begin position="1028"/>
        <end position="1105"/>
    </location>
</feature>
<feature type="coiled-coil region" evidence="2">
    <location>
        <begin position="841"/>
        <end position="986"/>
    </location>
</feature>
<feature type="region of interest" description="Disordered" evidence="3">
    <location>
        <begin position="654"/>
        <end position="690"/>
    </location>
</feature>
<dbReference type="Gene3D" id="2.60.450.20">
    <property type="match status" value="1"/>
</dbReference>
<evidence type="ECO:0000256" key="3">
    <source>
        <dbReference type="SAM" id="MobiDB-lite"/>
    </source>
</evidence>
<evidence type="ECO:0000256" key="2">
    <source>
        <dbReference type="SAM" id="Coils"/>
    </source>
</evidence>
<feature type="region of interest" description="Disordered" evidence="3">
    <location>
        <begin position="565"/>
        <end position="587"/>
    </location>
</feature>
<dbReference type="InterPro" id="IPR058029">
    <property type="entry name" value="Tubulin-bd_CENPJ"/>
</dbReference>
<proteinExistence type="inferred from homology"/>
<reference evidence="7" key="1">
    <citation type="submission" date="2025-08" db="UniProtKB">
        <authorList>
            <consortium name="RefSeq"/>
        </authorList>
    </citation>
    <scope>IDENTIFICATION</scope>
</reference>
<feature type="domain" description="Centromere protein J C-terminal" evidence="4">
    <location>
        <begin position="1248"/>
        <end position="1281"/>
    </location>
</feature>
<keyword evidence="2" id="KW-0175">Coiled coil</keyword>
<dbReference type="InParanoid" id="A0A6P7XF14"/>
<dbReference type="InterPro" id="IPR009852">
    <property type="entry name" value="CENPJ_C_dom"/>
</dbReference>
<protein>
    <submittedName>
        <fullName evidence="7">Centromere protein J-like</fullName>
    </submittedName>
</protein>
<name>A0A6P7XF14_9AMPH</name>
<dbReference type="GO" id="GO:0060271">
    <property type="term" value="P:cilium assembly"/>
    <property type="evidence" value="ECO:0007669"/>
    <property type="project" value="TreeGrafter"/>
</dbReference>
<feature type="domain" description="Centromere protein J C-terminal" evidence="4">
    <location>
        <begin position="1357"/>
        <end position="1391"/>
    </location>
</feature>
<dbReference type="GO" id="GO:0005814">
    <property type="term" value="C:centriole"/>
    <property type="evidence" value="ECO:0007669"/>
    <property type="project" value="TreeGrafter"/>
</dbReference>
<sequence>MPSGCHTLFMCFQLALQTHKMDFRNLDKVVDTVNERVPDASVRPPAVMVQNMESSETSAWLTNHDYISGKQAEPVCSSASNDTASLEGADGSKVFQDVRQLNHLVNTVLYSHLLTPELTQVFQPETLHTDKTSKPMDLVHCLQKNQESLVHSAVIPQSSGQQEQLMMQQMEQLQRLVKQQQKIITLINPGLAFASGITPQLVAMTQGPVPGLPATSVPLLVPTDVSPQANSHNSLTGAPLTMQSTIMRSSPVSSLNSNCMEAIHSPSQSASESLPEKVSSPKPLFSIKEENGEKLVKSIHLSPFGVRPGAGNHEDRPIRPGIGERQRTFEEFVEEQFRVDSEMVEKLQSKQLEEQLQQKASIESKAANHKSFLKRREGIIRLEKNKENLLKEHGRDSSVHLSRSKSFDYQRRLSLPSLHGTGKSQLKKHPFLFQQSSTPALGVAKEENKTSPFFNSEVNSQIDNGKDDLELNSEKERGLILRPDAASLSHLNRTEHQHKHSEQKGETSPYVIQTHNSQFTNSTVNSSIMDTISAESKSLTIPMVGVKEEQDPSGNGHFKQVIKNSQDRSGLQKLEENHEKPEDVSTGLTKEKEVADNTNRELISRYKGTDGKKGVGFKKINDKIVQVIAKPFVHTDKEKSKQSIDYEKELQASGSGVNSWGIKQNYGDTGSTSSDSEDDPRSHSYQWLTRDAPSKRGHIAKNLDLSDADYANDDPSGAEDMIPKQIHRKSLIKKFDVLGLSEQQDDSFSTSNSGSSNGIDKYTVSKAFSSFRKSPFRLSKSFRKQKDPKKRSDNQNESITNNDLQQPSTCDLVASLFPALKKVDIKKMSQDKNSSEDAVDEKKLTGKLEELENERSIFNGENPLLAKMKEEQEKAMHFLRKQMEHLERMKAKELNCLEEYKREEIRKLQQEKDDLKKQMKVAKVSMDNQSREEIEMLKHQISELQEHFRRNESCWSSSHSYLQNQIEALTKENLDLRDELHASEHQRLETEKNSDELDLRKPDTPVSEAILTGRSLTKPELRMWHNGHMSHGTSPFGRKTPSQKQASAETVKATSHVAERAEILKAGSRESGNGSPCVSFLSRSATPTGRRTPHQGHLTLSEPEKTIYLPLDNQQRKSPVPISYLNVFKRNNSLSYEKGRHSSNSSSSEDILLHSLGREGISGCSFHSNNEETQENENHITNKPHISQKSWERKVCTMANPRSQSVTPTGRKTPADITSGAVIKTCLKNPILSRRSSLYMENKSGEEEVQEEVQYPDGKVEQLLTNGRRIITFRNGTKKEIGADGKSTTVTFFNGDIKKITSDQRVIYYYADAQTTHTTYPEGLEVLQFPNNQIEKHHPDGTKEIVFPDGTVKHLYEDGHEETTFPDGTIVKVEKNGDKTVVFSNGQKEIHTAHFKRREYPDGTIKTVYSNGRQETKYSSGRVRIKDQEGNIIIDNK</sequence>
<feature type="domain" description="Centromere protein J C-terminal" evidence="4">
    <location>
        <begin position="1396"/>
        <end position="1425"/>
    </location>
</feature>
<comment type="similarity">
    <text evidence="1">Belongs to the TCP10 family.</text>
</comment>
<dbReference type="PANTHER" id="PTHR10331:SF25">
    <property type="entry name" value="T-COMPLEX PROTEIN 10A-RELATED"/>
    <property type="match status" value="1"/>
</dbReference>
<dbReference type="GO" id="GO:0015631">
    <property type="term" value="F:tubulin binding"/>
    <property type="evidence" value="ECO:0007669"/>
    <property type="project" value="TreeGrafter"/>
</dbReference>
<gene>
    <name evidence="7" type="primary">LOC115464856</name>
</gene>
<dbReference type="InterPro" id="IPR047002">
    <property type="entry name" value="Tcp10_C_sf"/>
</dbReference>
<evidence type="ECO:0000259" key="4">
    <source>
        <dbReference type="Pfam" id="PF07202"/>
    </source>
</evidence>
<feature type="compositionally biased region" description="Polar residues" evidence="3">
    <location>
        <begin position="1070"/>
        <end position="1089"/>
    </location>
</feature>
<dbReference type="KEGG" id="muo:115464856"/>
<evidence type="ECO:0000259" key="5">
    <source>
        <dbReference type="Pfam" id="PF25779"/>
    </source>
</evidence>
<dbReference type="OrthoDB" id="10252174at2759"/>
<feature type="compositionally biased region" description="Polar residues" evidence="3">
    <location>
        <begin position="795"/>
        <end position="805"/>
    </location>
</feature>
<feature type="compositionally biased region" description="Basic and acidic residues" evidence="3">
    <location>
        <begin position="573"/>
        <end position="587"/>
    </location>
</feature>
<dbReference type="InterPro" id="IPR026581">
    <property type="entry name" value="TCP10L/CENPJ"/>
</dbReference>
<dbReference type="GeneID" id="115464856"/>
<dbReference type="PANTHER" id="PTHR10331">
    <property type="entry name" value="T COMPLEX PROTEIN 10"/>
    <property type="match status" value="1"/>
</dbReference>
<dbReference type="GO" id="GO:0005813">
    <property type="term" value="C:centrosome"/>
    <property type="evidence" value="ECO:0007669"/>
    <property type="project" value="TreeGrafter"/>
</dbReference>
<dbReference type="GO" id="GO:0061511">
    <property type="term" value="P:centriole elongation"/>
    <property type="evidence" value="ECO:0007669"/>
    <property type="project" value="TreeGrafter"/>
</dbReference>
<evidence type="ECO:0000256" key="1">
    <source>
        <dbReference type="ARBA" id="ARBA00005627"/>
    </source>
</evidence>